<evidence type="ECO:0000256" key="2">
    <source>
        <dbReference type="ARBA" id="ARBA00022801"/>
    </source>
</evidence>
<dbReference type="FunFam" id="3.40.50.10140:FF:000007">
    <property type="entry name" value="Disease resistance protein (TIR-NBS-LRR class)"/>
    <property type="match status" value="1"/>
</dbReference>
<accession>A0AAV1W1B8</accession>
<evidence type="ECO:0000256" key="3">
    <source>
        <dbReference type="ARBA" id="ARBA00023027"/>
    </source>
</evidence>
<dbReference type="GO" id="GO:0061809">
    <property type="term" value="F:NAD+ nucleosidase activity, cyclic ADP-ribose generating"/>
    <property type="evidence" value="ECO:0007669"/>
    <property type="project" value="UniProtKB-EC"/>
</dbReference>
<dbReference type="SMART" id="SM00255">
    <property type="entry name" value="TIR"/>
    <property type="match status" value="1"/>
</dbReference>
<name>A0AAV1W1B8_LUPLU</name>
<evidence type="ECO:0000313" key="6">
    <source>
        <dbReference type="EMBL" id="CAL0302932.1"/>
    </source>
</evidence>
<dbReference type="PANTHER" id="PTHR32009">
    <property type="entry name" value="TMV RESISTANCE PROTEIN N-LIKE"/>
    <property type="match status" value="1"/>
</dbReference>
<keyword evidence="2" id="KW-0378">Hydrolase</keyword>
<evidence type="ECO:0000256" key="4">
    <source>
        <dbReference type="ARBA" id="ARBA00047304"/>
    </source>
</evidence>
<dbReference type="InterPro" id="IPR035897">
    <property type="entry name" value="Toll_tir_struct_dom_sf"/>
</dbReference>
<dbReference type="SUPFAM" id="SSF52200">
    <property type="entry name" value="Toll/Interleukin receptor TIR domain"/>
    <property type="match status" value="1"/>
</dbReference>
<evidence type="ECO:0000313" key="7">
    <source>
        <dbReference type="Proteomes" id="UP001497480"/>
    </source>
</evidence>
<dbReference type="Gene3D" id="3.40.50.10140">
    <property type="entry name" value="Toll/interleukin-1 receptor homology (TIR) domain"/>
    <property type="match status" value="1"/>
</dbReference>
<proteinExistence type="predicted"/>
<keyword evidence="3" id="KW-0520">NAD</keyword>
<dbReference type="AlphaFoldDB" id="A0AAV1W1B8"/>
<dbReference type="PROSITE" id="PS50104">
    <property type="entry name" value="TIR"/>
    <property type="match status" value="1"/>
</dbReference>
<reference evidence="6 7" key="1">
    <citation type="submission" date="2024-03" db="EMBL/GenBank/DDBJ databases">
        <authorList>
            <person name="Martinez-Hernandez J."/>
        </authorList>
    </citation>
    <scope>NUCLEOTIDE SEQUENCE [LARGE SCALE GENOMIC DNA]</scope>
</reference>
<comment type="catalytic activity">
    <reaction evidence="4">
        <text>NAD(+) + H2O = ADP-D-ribose + nicotinamide + H(+)</text>
        <dbReference type="Rhea" id="RHEA:16301"/>
        <dbReference type="ChEBI" id="CHEBI:15377"/>
        <dbReference type="ChEBI" id="CHEBI:15378"/>
        <dbReference type="ChEBI" id="CHEBI:17154"/>
        <dbReference type="ChEBI" id="CHEBI:57540"/>
        <dbReference type="ChEBI" id="CHEBI:57967"/>
        <dbReference type="EC" id="3.2.2.6"/>
    </reaction>
    <physiologicalReaction direction="left-to-right" evidence="4">
        <dbReference type="Rhea" id="RHEA:16302"/>
    </physiologicalReaction>
</comment>
<protein>
    <recommendedName>
        <fullName evidence="1">ADP-ribosyl cyclase/cyclic ADP-ribose hydrolase</fullName>
        <ecNumber evidence="1">3.2.2.6</ecNumber>
    </recommendedName>
</protein>
<evidence type="ECO:0000259" key="5">
    <source>
        <dbReference type="PROSITE" id="PS50104"/>
    </source>
</evidence>
<dbReference type="Pfam" id="PF01582">
    <property type="entry name" value="TIR"/>
    <property type="match status" value="1"/>
</dbReference>
<gene>
    <name evidence="6" type="ORF">LLUT_LOCUS3992</name>
</gene>
<comment type="caution">
    <text evidence="6">The sequence shown here is derived from an EMBL/GenBank/DDBJ whole genome shotgun (WGS) entry which is preliminary data.</text>
</comment>
<sequence>MSQGIGARIPVPILKYDVFLSFRGEDTRHFFTTKLHARLQQKGLAAFIDNERLMRGDVISQGLLRAIEESLVSVVILSENYASSTWCLDELQKIVEMRKESGRAIFPVFYAVDPSEVRHQRGSFEVAFAKHEEAYKGNREKVRRWRDALADVANLSGWHSREYNNDAELIQAIVEAVWINLRPRVPSTFHILQGVDTQVEDFDKEARIGLNRYYNKEIKCVIQ</sequence>
<dbReference type="EC" id="3.2.2.6" evidence="1"/>
<dbReference type="PANTHER" id="PTHR32009:SF39">
    <property type="entry name" value="TIR DOMAIN-CONTAINING PROTEIN"/>
    <property type="match status" value="1"/>
</dbReference>
<evidence type="ECO:0000256" key="1">
    <source>
        <dbReference type="ARBA" id="ARBA00011982"/>
    </source>
</evidence>
<organism evidence="6 7">
    <name type="scientific">Lupinus luteus</name>
    <name type="common">European yellow lupine</name>
    <dbReference type="NCBI Taxonomy" id="3873"/>
    <lineage>
        <taxon>Eukaryota</taxon>
        <taxon>Viridiplantae</taxon>
        <taxon>Streptophyta</taxon>
        <taxon>Embryophyta</taxon>
        <taxon>Tracheophyta</taxon>
        <taxon>Spermatophyta</taxon>
        <taxon>Magnoliopsida</taxon>
        <taxon>eudicotyledons</taxon>
        <taxon>Gunneridae</taxon>
        <taxon>Pentapetalae</taxon>
        <taxon>rosids</taxon>
        <taxon>fabids</taxon>
        <taxon>Fabales</taxon>
        <taxon>Fabaceae</taxon>
        <taxon>Papilionoideae</taxon>
        <taxon>50 kb inversion clade</taxon>
        <taxon>genistoids sensu lato</taxon>
        <taxon>core genistoids</taxon>
        <taxon>Genisteae</taxon>
        <taxon>Lupinus</taxon>
    </lineage>
</organism>
<feature type="domain" description="TIR" evidence="5">
    <location>
        <begin position="14"/>
        <end position="181"/>
    </location>
</feature>
<dbReference type="Proteomes" id="UP001497480">
    <property type="component" value="Unassembled WGS sequence"/>
</dbReference>
<dbReference type="InterPro" id="IPR000157">
    <property type="entry name" value="TIR_dom"/>
</dbReference>
<keyword evidence="7" id="KW-1185">Reference proteome</keyword>
<dbReference type="EMBL" id="CAXHTB010000003">
    <property type="protein sequence ID" value="CAL0302932.1"/>
    <property type="molecule type" value="Genomic_DNA"/>
</dbReference>
<dbReference type="GO" id="GO:0007165">
    <property type="term" value="P:signal transduction"/>
    <property type="evidence" value="ECO:0007669"/>
    <property type="project" value="InterPro"/>
</dbReference>